<dbReference type="SUPFAM" id="SSF50249">
    <property type="entry name" value="Nucleic acid-binding proteins"/>
    <property type="match status" value="5"/>
</dbReference>
<dbReference type="GO" id="GO:1990904">
    <property type="term" value="C:ribonucleoprotein complex"/>
    <property type="evidence" value="ECO:0007669"/>
    <property type="project" value="UniProtKB-KW"/>
</dbReference>
<dbReference type="RefSeq" id="WP_062159015.1">
    <property type="nucleotide sequence ID" value="NZ_BMQG01000004.1"/>
</dbReference>
<evidence type="ECO:0000256" key="6">
    <source>
        <dbReference type="ARBA" id="ARBA00035293"/>
    </source>
</evidence>
<feature type="domain" description="S1 motif" evidence="9">
    <location>
        <begin position="55"/>
        <end position="126"/>
    </location>
</feature>
<feature type="compositionally biased region" description="Low complexity" evidence="8">
    <location>
        <begin position="1"/>
        <end position="27"/>
    </location>
</feature>
<evidence type="ECO:0000259" key="9">
    <source>
        <dbReference type="PROSITE" id="PS50126"/>
    </source>
</evidence>
<feature type="domain" description="S1 motif" evidence="9">
    <location>
        <begin position="403"/>
        <end position="472"/>
    </location>
</feature>
<feature type="domain" description="S1 motif" evidence="9">
    <location>
        <begin position="316"/>
        <end position="386"/>
    </location>
</feature>
<dbReference type="GO" id="GO:0006412">
    <property type="term" value="P:translation"/>
    <property type="evidence" value="ECO:0007669"/>
    <property type="project" value="TreeGrafter"/>
</dbReference>
<dbReference type="InterPro" id="IPR003029">
    <property type="entry name" value="S1_domain"/>
</dbReference>
<comment type="similarity">
    <text evidence="1">Belongs to the bacterial ribosomal protein bS1 family.</text>
</comment>
<keyword evidence="5" id="KW-0687">Ribonucleoprotein</keyword>
<dbReference type="InterPro" id="IPR050437">
    <property type="entry name" value="Ribos_protein_bS1-like"/>
</dbReference>
<evidence type="ECO:0000256" key="4">
    <source>
        <dbReference type="ARBA" id="ARBA00022980"/>
    </source>
</evidence>
<dbReference type="EMBL" id="BMQG01000004">
    <property type="protein sequence ID" value="GGM40249.1"/>
    <property type="molecule type" value="Genomic_DNA"/>
</dbReference>
<feature type="region of interest" description="Disordered" evidence="8">
    <location>
        <begin position="474"/>
        <end position="521"/>
    </location>
</feature>
<evidence type="ECO:0000256" key="8">
    <source>
        <dbReference type="SAM" id="MobiDB-lite"/>
    </source>
</evidence>
<dbReference type="InterPro" id="IPR035104">
    <property type="entry name" value="Ribosomal_protein_S1-like"/>
</dbReference>
<feature type="region of interest" description="Disordered" evidence="8">
    <location>
        <begin position="1"/>
        <end position="34"/>
    </location>
</feature>
<dbReference type="PRINTS" id="PR00681">
    <property type="entry name" value="RIBOSOMALS1"/>
</dbReference>
<organism evidence="10 11">
    <name type="scientific">Deinococcus arenae</name>
    <dbReference type="NCBI Taxonomy" id="1452751"/>
    <lineage>
        <taxon>Bacteria</taxon>
        <taxon>Thermotogati</taxon>
        <taxon>Deinococcota</taxon>
        <taxon>Deinococci</taxon>
        <taxon>Deinococcales</taxon>
        <taxon>Deinococcaceae</taxon>
        <taxon>Deinococcus</taxon>
    </lineage>
</organism>
<feature type="domain" description="S1 motif" evidence="9">
    <location>
        <begin position="144"/>
        <end position="210"/>
    </location>
</feature>
<dbReference type="Gene3D" id="2.40.50.140">
    <property type="entry name" value="Nucleic acid-binding proteins"/>
    <property type="match status" value="5"/>
</dbReference>
<dbReference type="GO" id="GO:0005840">
    <property type="term" value="C:ribosome"/>
    <property type="evidence" value="ECO:0007669"/>
    <property type="project" value="UniProtKB-KW"/>
</dbReference>
<dbReference type="FunFam" id="2.40.50.140:FF:000361">
    <property type="entry name" value="30S ribosomal protein S1"/>
    <property type="match status" value="1"/>
</dbReference>
<evidence type="ECO:0000256" key="7">
    <source>
        <dbReference type="ARBA" id="ARBA00035517"/>
    </source>
</evidence>
<dbReference type="NCBIfam" id="NF005208">
    <property type="entry name" value="PRK06676.1"/>
    <property type="match status" value="1"/>
</dbReference>
<evidence type="ECO:0000256" key="5">
    <source>
        <dbReference type="ARBA" id="ARBA00023274"/>
    </source>
</evidence>
<dbReference type="FunFam" id="2.40.50.140:FF:000051">
    <property type="entry name" value="RNA-binding transcriptional accessory protein"/>
    <property type="match status" value="1"/>
</dbReference>
<dbReference type="Proteomes" id="UP000600547">
    <property type="component" value="Unassembled WGS sequence"/>
</dbReference>
<gene>
    <name evidence="10" type="primary">rpsA</name>
    <name evidence="10" type="ORF">GCM10008956_15890</name>
</gene>
<proteinExistence type="inferred from homology"/>
<protein>
    <recommendedName>
        <fullName evidence="6">Small ribosomal subunit protein bS1</fullName>
    </recommendedName>
    <alternativeName>
        <fullName evidence="7">30S ribosomal protein S1</fullName>
    </alternativeName>
</protein>
<dbReference type="PANTHER" id="PTHR10724">
    <property type="entry name" value="30S RIBOSOMAL PROTEIN S1"/>
    <property type="match status" value="1"/>
</dbReference>
<dbReference type="CDD" id="cd04465">
    <property type="entry name" value="S1_RPS1_repeat_ec2_hs2"/>
    <property type="match status" value="1"/>
</dbReference>
<keyword evidence="11" id="KW-1185">Reference proteome</keyword>
<dbReference type="AlphaFoldDB" id="A0A8H9GNU9"/>
<feature type="domain" description="S1 motif" evidence="9">
    <location>
        <begin position="231"/>
        <end position="299"/>
    </location>
</feature>
<accession>A0A8H9GNU9</accession>
<dbReference type="FunFam" id="2.40.50.140:FF:000011">
    <property type="entry name" value="30S ribosomal protein S1"/>
    <property type="match status" value="1"/>
</dbReference>
<dbReference type="GO" id="GO:0003735">
    <property type="term" value="F:structural constituent of ribosome"/>
    <property type="evidence" value="ECO:0007669"/>
    <property type="project" value="TreeGrafter"/>
</dbReference>
<reference evidence="11" key="1">
    <citation type="journal article" date="2019" name="Int. J. Syst. Evol. Microbiol.">
        <title>The Global Catalogue of Microorganisms (GCM) 10K type strain sequencing project: providing services to taxonomists for standard genome sequencing and annotation.</title>
        <authorList>
            <consortium name="The Broad Institute Genomics Platform"/>
            <consortium name="The Broad Institute Genome Sequencing Center for Infectious Disease"/>
            <person name="Wu L."/>
            <person name="Ma J."/>
        </authorList>
    </citation>
    <scope>NUCLEOTIDE SEQUENCE [LARGE SCALE GENOMIC DNA]</scope>
    <source>
        <strain evidence="11">JCM 31047</strain>
    </source>
</reference>
<dbReference type="CDD" id="cd05688">
    <property type="entry name" value="S1_RPS1_repeat_ec3"/>
    <property type="match status" value="1"/>
</dbReference>
<dbReference type="Pfam" id="PF00575">
    <property type="entry name" value="S1"/>
    <property type="match status" value="5"/>
</dbReference>
<dbReference type="PROSITE" id="PS50126">
    <property type="entry name" value="S1"/>
    <property type="match status" value="5"/>
</dbReference>
<dbReference type="PANTHER" id="PTHR10724:SF7">
    <property type="entry name" value="SMALL RIBOSOMAL SUBUNIT PROTEIN BS1C"/>
    <property type="match status" value="1"/>
</dbReference>
<evidence type="ECO:0000256" key="1">
    <source>
        <dbReference type="ARBA" id="ARBA00006767"/>
    </source>
</evidence>
<dbReference type="SMART" id="SM00316">
    <property type="entry name" value="S1"/>
    <property type="match status" value="5"/>
</dbReference>
<evidence type="ECO:0000256" key="2">
    <source>
        <dbReference type="ARBA" id="ARBA00022737"/>
    </source>
</evidence>
<keyword evidence="4 10" id="KW-0689">Ribosomal protein</keyword>
<dbReference type="InterPro" id="IPR012340">
    <property type="entry name" value="NA-bd_OB-fold"/>
</dbReference>
<evidence type="ECO:0000313" key="10">
    <source>
        <dbReference type="EMBL" id="GGM40249.1"/>
    </source>
</evidence>
<evidence type="ECO:0000313" key="11">
    <source>
        <dbReference type="Proteomes" id="UP000600547"/>
    </source>
</evidence>
<keyword evidence="3" id="KW-0694">RNA-binding</keyword>
<evidence type="ECO:0000256" key="3">
    <source>
        <dbReference type="ARBA" id="ARBA00022884"/>
    </source>
</evidence>
<keyword evidence="2" id="KW-0677">Repeat</keyword>
<sequence length="559" mass="61392">MEDNTQTPAQQGGTQPTTGTTPSTPTPVEEREYPAMTMEDILASEAQEPQNVSRGDIVDGTIVFIGQEGIAVDIGAKVEGIIPLNQLGDEPVTLEQAQEMYKAGEQIEAYVVRVDLPNSQIVLSKKRADQDKGWRVLEKMQEAEEAFEVEVLEKVRGGLVAQVEGIRAFLPASQVDTRRVNDLDPYVGKPLMVKLIELNRKRNRVIISHRAILEAQKAKAREATVGQLEAGAQFEGEVVEITDFGVFVNLGGIDGLVHRSELTYGRFNHPRDVVKVGDKVQVQVMDVDNDRERINLSMKALTQDPWEGATDRYSIGQKVTGKVTNLTNFGAFVELEPGLEGLVHVSEMSWTKRVRHPNEVMKEGDEVEAVILRIDPKDRRISLGIRQTTDDPWSALPDRYPPGTPVKGKITGMTDFGVFMEIEEGIEGLIHISELDLNRVNNPADLFKKGDEIEAVILNIDPVEQRASLSRRRFLGGGAAPTQRDYVSQGGGARSDRYSGGQGGQRGGGRRREGGADYAYNAKDAQQGGKISTKLGDVYADLFAQFGLGGDKKTEDEQG</sequence>
<dbReference type="GO" id="GO:0005737">
    <property type="term" value="C:cytoplasm"/>
    <property type="evidence" value="ECO:0007669"/>
    <property type="project" value="UniProtKB-ARBA"/>
</dbReference>
<dbReference type="CDD" id="cd05687">
    <property type="entry name" value="S1_RPS1_repeat_ec1_hs1"/>
    <property type="match status" value="1"/>
</dbReference>
<dbReference type="NCBIfam" id="NF004952">
    <property type="entry name" value="PRK06299.1-2"/>
    <property type="match status" value="1"/>
</dbReference>
<name>A0A8H9GNU9_9DEIO</name>
<comment type="caution">
    <text evidence="10">The sequence shown here is derived from an EMBL/GenBank/DDBJ whole genome shotgun (WGS) entry which is preliminary data.</text>
</comment>
<dbReference type="GO" id="GO:0003729">
    <property type="term" value="F:mRNA binding"/>
    <property type="evidence" value="ECO:0007669"/>
    <property type="project" value="TreeGrafter"/>
</dbReference>